<proteinExistence type="predicted"/>
<organism evidence="2 3">
    <name type="scientific">Panagrellus redivivus</name>
    <name type="common">Microworm</name>
    <dbReference type="NCBI Taxonomy" id="6233"/>
    <lineage>
        <taxon>Eukaryota</taxon>
        <taxon>Metazoa</taxon>
        <taxon>Ecdysozoa</taxon>
        <taxon>Nematoda</taxon>
        <taxon>Chromadorea</taxon>
        <taxon>Rhabditida</taxon>
        <taxon>Tylenchina</taxon>
        <taxon>Panagrolaimomorpha</taxon>
        <taxon>Panagrolaimoidea</taxon>
        <taxon>Panagrolaimidae</taxon>
        <taxon>Panagrellus</taxon>
    </lineage>
</organism>
<accession>A0A7E4VNE4</accession>
<reference evidence="2" key="1">
    <citation type="journal article" date="2013" name="Genetics">
        <title>The draft genome and transcriptome of Panagrellus redivivus are shaped by the harsh demands of a free-living lifestyle.</title>
        <authorList>
            <person name="Srinivasan J."/>
            <person name="Dillman A.R."/>
            <person name="Macchietto M.G."/>
            <person name="Heikkinen L."/>
            <person name="Lakso M."/>
            <person name="Fracchia K.M."/>
            <person name="Antoshechkin I."/>
            <person name="Mortazavi A."/>
            <person name="Wong G."/>
            <person name="Sternberg P.W."/>
        </authorList>
    </citation>
    <scope>NUCLEOTIDE SEQUENCE [LARGE SCALE GENOMIC DNA]</scope>
    <source>
        <strain evidence="2">MT8872</strain>
    </source>
</reference>
<feature type="coiled-coil region" evidence="1">
    <location>
        <begin position="185"/>
        <end position="219"/>
    </location>
</feature>
<dbReference type="WBParaSite" id="Pan_g22660.t1">
    <property type="protein sequence ID" value="Pan_g22660.t1"/>
    <property type="gene ID" value="Pan_g22660"/>
</dbReference>
<sequence>MLANEEEGEFRDRIKYLSSTCDRLLDCLHTGGKKEAERWASIRGMYDAHVAELSSTCTELRAENGKLTHRLAQNDIKITSVLNENEYLRWENDQFIIEMDSLRKQLEAENLLTKELQAEIRCLQLNQEQINMLHSNRLHEELISARDEASSREGSLRLRLDDAQRKADINFVELAAKCESLEDSLSEKNNLLSEFTLKIEKLTREGQKLNAEFHAYRRDTDAELDRLYTRETSLEARLAVAIDKLKTSLDADSLATEIAAMEAELGIEKSARVAKDAATIALLQNKLNQLSDPSQMIDDDDYDDDESSIDGEAIKTMLAQKSVQIAELREKLVYAEEEARMEREQRKSADVLLAQMGKDMRMLIKSANGSHVSL</sequence>
<evidence type="ECO:0000313" key="2">
    <source>
        <dbReference type="Proteomes" id="UP000492821"/>
    </source>
</evidence>
<dbReference type="Proteomes" id="UP000492821">
    <property type="component" value="Unassembled WGS sequence"/>
</dbReference>
<keyword evidence="1" id="KW-0175">Coiled coil</keyword>
<reference evidence="3" key="2">
    <citation type="submission" date="2020-10" db="UniProtKB">
        <authorList>
            <consortium name="WormBaseParasite"/>
        </authorList>
    </citation>
    <scope>IDENTIFICATION</scope>
</reference>
<feature type="coiled-coil region" evidence="1">
    <location>
        <begin position="99"/>
        <end position="126"/>
    </location>
</feature>
<evidence type="ECO:0000313" key="3">
    <source>
        <dbReference type="WBParaSite" id="Pan_g22660.t1"/>
    </source>
</evidence>
<protein>
    <submittedName>
        <fullName evidence="3">Protein CASP</fullName>
    </submittedName>
</protein>
<keyword evidence="2" id="KW-1185">Reference proteome</keyword>
<dbReference type="AlphaFoldDB" id="A0A7E4VNE4"/>
<name>A0A7E4VNE4_PANRE</name>
<evidence type="ECO:0000256" key="1">
    <source>
        <dbReference type="SAM" id="Coils"/>
    </source>
</evidence>
<feature type="coiled-coil region" evidence="1">
    <location>
        <begin position="318"/>
        <end position="345"/>
    </location>
</feature>